<dbReference type="GO" id="GO:0034213">
    <property type="term" value="P:quinolinate catabolic process"/>
    <property type="evidence" value="ECO:0007669"/>
    <property type="project" value="TreeGrafter"/>
</dbReference>
<dbReference type="SUPFAM" id="SSF54675">
    <property type="entry name" value="Nicotinate/Quinolinate PRTase N-terminal domain-like"/>
    <property type="match status" value="1"/>
</dbReference>
<dbReference type="InterPro" id="IPR027277">
    <property type="entry name" value="NadC/ModD"/>
</dbReference>
<evidence type="ECO:0000259" key="15">
    <source>
        <dbReference type="Pfam" id="PF02749"/>
    </source>
</evidence>
<evidence type="ECO:0000256" key="8">
    <source>
        <dbReference type="ARBA" id="ARBA00022679"/>
    </source>
</evidence>
<evidence type="ECO:0000256" key="10">
    <source>
        <dbReference type="ARBA" id="ARBA00047445"/>
    </source>
</evidence>
<feature type="binding site" evidence="13">
    <location>
        <begin position="250"/>
        <end position="252"/>
    </location>
    <ligand>
        <name>substrate</name>
    </ligand>
</feature>
<evidence type="ECO:0000313" key="17">
    <source>
        <dbReference type="Proteomes" id="UP000184275"/>
    </source>
</evidence>
<dbReference type="GO" id="GO:0004514">
    <property type="term" value="F:nicotinate-nucleotide diphosphorylase (carboxylating) activity"/>
    <property type="evidence" value="ECO:0007669"/>
    <property type="project" value="UniProtKB-EC"/>
</dbReference>
<feature type="binding site" evidence="13">
    <location>
        <position position="224"/>
    </location>
    <ligand>
        <name>substrate</name>
    </ligand>
</feature>
<dbReference type="Proteomes" id="UP000184275">
    <property type="component" value="Unassembled WGS sequence"/>
</dbReference>
<dbReference type="NCBIfam" id="TIGR00078">
    <property type="entry name" value="nadC"/>
    <property type="match status" value="1"/>
</dbReference>
<comment type="subunit">
    <text evidence="4">Hexamer formed by 3 homodimers.</text>
</comment>
<protein>
    <recommendedName>
        <fullName evidence="11">Probable nicotinate-nucleotide pyrophosphorylase [carboxylating]</fullName>
        <ecNumber evidence="5">2.4.2.19</ecNumber>
    </recommendedName>
    <alternativeName>
        <fullName evidence="9">Quinolinate phosphoribosyltransferase [decarboxylating]</fullName>
    </alternativeName>
</protein>
<dbReference type="InterPro" id="IPR022412">
    <property type="entry name" value="Quinolinate_PRibosylTrfase_N"/>
</dbReference>
<dbReference type="FunFam" id="3.90.1170.20:FF:000001">
    <property type="entry name" value="Nicotinate-nucleotide diphosphorylase (Carboxylating)"/>
    <property type="match status" value="1"/>
</dbReference>
<dbReference type="GO" id="GO:0009435">
    <property type="term" value="P:NAD+ biosynthetic process"/>
    <property type="evidence" value="ECO:0007669"/>
    <property type="project" value="UniProtKB-UniPathway"/>
</dbReference>
<dbReference type="EMBL" id="FRAW01000020">
    <property type="protein sequence ID" value="SHK84334.1"/>
    <property type="molecule type" value="Genomic_DNA"/>
</dbReference>
<comment type="pathway">
    <text evidence="2">Cofactor biosynthesis; NAD(+) biosynthesis; nicotinate D-ribonucleotide from quinolinate: step 1/1.</text>
</comment>
<evidence type="ECO:0000256" key="4">
    <source>
        <dbReference type="ARBA" id="ARBA00011218"/>
    </source>
</evidence>
<comment type="similarity">
    <text evidence="3 12">Belongs to the NadC/ModD family.</text>
</comment>
<comment type="function">
    <text evidence="1">Involved in the catabolism of quinolinic acid (QA).</text>
</comment>
<gene>
    <name evidence="16" type="ORF">SAMN05720469_12019</name>
</gene>
<evidence type="ECO:0000256" key="9">
    <source>
        <dbReference type="ARBA" id="ARBA00033102"/>
    </source>
</evidence>
<dbReference type="SUPFAM" id="SSF51690">
    <property type="entry name" value="Nicotinate/Quinolinate PRTase C-terminal domain-like"/>
    <property type="match status" value="1"/>
</dbReference>
<feature type="binding site" evidence="13">
    <location>
        <begin position="271"/>
        <end position="273"/>
    </location>
    <ligand>
        <name>substrate</name>
    </ligand>
</feature>
<evidence type="ECO:0000256" key="11">
    <source>
        <dbReference type="ARBA" id="ARBA00069173"/>
    </source>
</evidence>
<dbReference type="Pfam" id="PF02749">
    <property type="entry name" value="QRPTase_N"/>
    <property type="match status" value="1"/>
</dbReference>
<feature type="binding site" evidence="13">
    <location>
        <position position="106"/>
    </location>
    <ligand>
        <name>substrate</name>
    </ligand>
</feature>
<sequence>MYGDNSKPVFPTEDALTMIRLALAEDVHSGDVTSLWTIPAEQKEHARLIAKEDGVIAGLPVIELVFRELRANVQVTFHCQDGDVLKKGDLIAELDGGTRDLLTGERTLLNFIQQLSGVATVAHRFQEVLKVGKTKVLDTRKTIPGFRTMQKYAVRVGGGSNHRMGLFDMVLVKDNHIAACGGVLEALEVVKKNNVQNLMVEMEVENLEDLKKLLHKGVDVIMLDNMSNEMMAAALRIIRESGDKVLVEGSGNMTLERAKEIATLGLDFISVGALTHSVKALDISMRI</sequence>
<feature type="domain" description="Quinolinate phosphoribosyl transferase C-terminal" evidence="14">
    <location>
        <begin position="118"/>
        <end position="286"/>
    </location>
</feature>
<dbReference type="InterPro" id="IPR002638">
    <property type="entry name" value="Quinolinate_PRibosylTrfase_C"/>
</dbReference>
<accession>A0A1M6VSI6</accession>
<proteinExistence type="inferred from homology"/>
<evidence type="ECO:0000256" key="1">
    <source>
        <dbReference type="ARBA" id="ARBA00003237"/>
    </source>
</evidence>
<keyword evidence="8 12" id="KW-0808">Transferase</keyword>
<evidence type="ECO:0000256" key="7">
    <source>
        <dbReference type="ARBA" id="ARBA00022676"/>
    </source>
</evidence>
<dbReference type="InterPro" id="IPR036068">
    <property type="entry name" value="Nicotinate_pribotase-like_C"/>
</dbReference>
<dbReference type="FunFam" id="3.20.20.70:FF:000030">
    <property type="entry name" value="Nicotinate-nucleotide pyrophosphorylase, carboxylating"/>
    <property type="match status" value="1"/>
</dbReference>
<evidence type="ECO:0000256" key="3">
    <source>
        <dbReference type="ARBA" id="ARBA00009400"/>
    </source>
</evidence>
<dbReference type="InterPro" id="IPR013785">
    <property type="entry name" value="Aldolase_TIM"/>
</dbReference>
<keyword evidence="17" id="KW-1185">Reference proteome</keyword>
<dbReference type="RefSeq" id="WP_073304918.1">
    <property type="nucleotide sequence ID" value="NZ_FRAW01000020.1"/>
</dbReference>
<comment type="catalytic activity">
    <reaction evidence="10">
        <text>nicotinate beta-D-ribonucleotide + CO2 + diphosphate = quinolinate + 5-phospho-alpha-D-ribose 1-diphosphate + 2 H(+)</text>
        <dbReference type="Rhea" id="RHEA:12733"/>
        <dbReference type="ChEBI" id="CHEBI:15378"/>
        <dbReference type="ChEBI" id="CHEBI:16526"/>
        <dbReference type="ChEBI" id="CHEBI:29959"/>
        <dbReference type="ChEBI" id="CHEBI:33019"/>
        <dbReference type="ChEBI" id="CHEBI:57502"/>
        <dbReference type="ChEBI" id="CHEBI:58017"/>
        <dbReference type="EC" id="2.4.2.19"/>
    </reaction>
</comment>
<dbReference type="Gene3D" id="3.20.20.70">
    <property type="entry name" value="Aldolase class I"/>
    <property type="match status" value="1"/>
</dbReference>
<evidence type="ECO:0000256" key="6">
    <source>
        <dbReference type="ARBA" id="ARBA00022642"/>
    </source>
</evidence>
<reference evidence="17" key="1">
    <citation type="submission" date="2016-11" db="EMBL/GenBank/DDBJ databases">
        <authorList>
            <person name="Varghese N."/>
            <person name="Submissions S."/>
        </authorList>
    </citation>
    <scope>NUCLEOTIDE SEQUENCE [LARGE SCALE GENOMIC DNA]</scope>
    <source>
        <strain evidence="17">UWOS</strain>
    </source>
</reference>
<dbReference type="InterPro" id="IPR037128">
    <property type="entry name" value="Quinolinate_PRibosylTase_N_sf"/>
</dbReference>
<dbReference type="EC" id="2.4.2.19" evidence="5"/>
<dbReference type="Pfam" id="PF01729">
    <property type="entry name" value="QRPTase_C"/>
    <property type="match status" value="1"/>
</dbReference>
<dbReference type="GO" id="GO:0005737">
    <property type="term" value="C:cytoplasm"/>
    <property type="evidence" value="ECO:0007669"/>
    <property type="project" value="TreeGrafter"/>
</dbReference>
<feature type="domain" description="Quinolinate phosphoribosyl transferase N-terminal" evidence="15">
    <location>
        <begin position="31"/>
        <end position="116"/>
    </location>
</feature>
<dbReference type="PANTHER" id="PTHR32179">
    <property type="entry name" value="NICOTINATE-NUCLEOTIDE PYROPHOSPHORYLASE [CARBOXYLATING]"/>
    <property type="match status" value="1"/>
</dbReference>
<keyword evidence="6" id="KW-0662">Pyridine nucleotide biosynthesis</keyword>
<organism evidence="16 17">
    <name type="scientific">Fibrobacter intestinalis</name>
    <dbReference type="NCBI Taxonomy" id="28122"/>
    <lineage>
        <taxon>Bacteria</taxon>
        <taxon>Pseudomonadati</taxon>
        <taxon>Fibrobacterota</taxon>
        <taxon>Fibrobacteria</taxon>
        <taxon>Fibrobacterales</taxon>
        <taxon>Fibrobacteraceae</taxon>
        <taxon>Fibrobacter</taxon>
    </lineage>
</organism>
<feature type="binding site" evidence="13">
    <location>
        <position position="163"/>
    </location>
    <ligand>
        <name>substrate</name>
    </ligand>
</feature>
<evidence type="ECO:0000256" key="2">
    <source>
        <dbReference type="ARBA" id="ARBA00004893"/>
    </source>
</evidence>
<keyword evidence="7 12" id="KW-0328">Glycosyltransferase</keyword>
<evidence type="ECO:0000256" key="12">
    <source>
        <dbReference type="PIRNR" id="PIRNR006250"/>
    </source>
</evidence>
<evidence type="ECO:0000256" key="5">
    <source>
        <dbReference type="ARBA" id="ARBA00011944"/>
    </source>
</evidence>
<dbReference type="Gene3D" id="3.90.1170.20">
    <property type="entry name" value="Quinolinate phosphoribosyl transferase, N-terminal domain"/>
    <property type="match status" value="1"/>
</dbReference>
<feature type="binding site" evidence="13">
    <location>
        <begin position="139"/>
        <end position="141"/>
    </location>
    <ligand>
        <name>substrate</name>
    </ligand>
</feature>
<evidence type="ECO:0000313" key="16">
    <source>
        <dbReference type="EMBL" id="SHK84334.1"/>
    </source>
</evidence>
<dbReference type="PIRSF" id="PIRSF006250">
    <property type="entry name" value="NadC_ModD"/>
    <property type="match status" value="1"/>
</dbReference>
<name>A0A1M6VSI6_9BACT</name>
<dbReference type="UniPathway" id="UPA00253">
    <property type="reaction ID" value="UER00331"/>
</dbReference>
<feature type="binding site" evidence="13">
    <location>
        <position position="173"/>
    </location>
    <ligand>
        <name>substrate</name>
    </ligand>
</feature>
<dbReference type="InterPro" id="IPR004393">
    <property type="entry name" value="NadC"/>
</dbReference>
<dbReference type="CDD" id="cd01572">
    <property type="entry name" value="QPRTase"/>
    <property type="match status" value="1"/>
</dbReference>
<dbReference type="PANTHER" id="PTHR32179:SF3">
    <property type="entry name" value="NICOTINATE-NUCLEOTIDE PYROPHOSPHORYLASE [CARBOXYLATING]"/>
    <property type="match status" value="1"/>
</dbReference>
<dbReference type="AlphaFoldDB" id="A0A1M6VSI6"/>
<evidence type="ECO:0000256" key="13">
    <source>
        <dbReference type="PIRSR" id="PIRSR006250-1"/>
    </source>
</evidence>
<evidence type="ECO:0000259" key="14">
    <source>
        <dbReference type="Pfam" id="PF01729"/>
    </source>
</evidence>
<feature type="binding site" evidence="13">
    <location>
        <position position="203"/>
    </location>
    <ligand>
        <name>substrate</name>
    </ligand>
</feature>